<dbReference type="InterPro" id="IPR018247">
    <property type="entry name" value="EF_Hand_1_Ca_BS"/>
</dbReference>
<dbReference type="InterPro" id="IPR011992">
    <property type="entry name" value="EF-hand-dom_pair"/>
</dbReference>
<dbReference type="EMBL" id="FNWV01000008">
    <property type="protein sequence ID" value="SEH72191.1"/>
    <property type="molecule type" value="Genomic_DNA"/>
</dbReference>
<dbReference type="InterPro" id="IPR032675">
    <property type="entry name" value="LRR_dom_sf"/>
</dbReference>
<dbReference type="RefSeq" id="WP_074717510.1">
    <property type="nucleotide sequence ID" value="NZ_FNWV01000008.1"/>
</dbReference>
<reference evidence="3 4" key="1">
    <citation type="submission" date="2016-10" db="EMBL/GenBank/DDBJ databases">
        <authorList>
            <person name="de Groot N.N."/>
        </authorList>
    </citation>
    <scope>NUCLEOTIDE SEQUENCE [LARGE SCALE GENOMIC DNA]</scope>
    <source>
        <strain evidence="3 4">YAD2003</strain>
    </source>
</reference>
<dbReference type="PROSITE" id="PS51257">
    <property type="entry name" value="PROKAR_LIPOPROTEIN"/>
    <property type="match status" value="1"/>
</dbReference>
<dbReference type="PROSITE" id="PS50222">
    <property type="entry name" value="EF_HAND_2"/>
    <property type="match status" value="1"/>
</dbReference>
<dbReference type="PROSITE" id="PS00018">
    <property type="entry name" value="EF_HAND_1"/>
    <property type="match status" value="1"/>
</dbReference>
<dbReference type="InterPro" id="IPR026906">
    <property type="entry name" value="LRR_5"/>
</dbReference>
<keyword evidence="1" id="KW-0732">Signal</keyword>
<name>A0A1H6KFZ6_RUMFL</name>
<sequence>MSNRRKTSALLSAMVMACCTVNAAVPASTNAAEGSFPEKIRTDLVEIDLKEEDNEGNLKYDFNNDGVCDYRDVYTAEKFINQLYPITKTAYYKNTGSLVSEFNKIVFEELDKRVVNKEIDPEKIDPENAIYYYNKDYFSNFDLNGDGALSPDDYCSYLKVISDKFDIKVSVNDGTNTQLYATIKGLKEGVKVEGKLSIPAEVYDSKTDRIYPVAEIAGGAFKGNENISRVEFVDYRQPDWYDEYGNRIATRGQITACTSLIIKDHAFEKCSSLSEVVFPQNVSVEKDAFNGTPFLRDNNNNYKGVITLKGSADKNENRTVVAYDVDLDTAIDENGTLTIPANVTAINEHFMHDKKGNDYVLKESADKLKNIKFEKDKNDNYNVKFIGEDAFSGCKSLLTVNGTAFTYVNEHLQDLMYRYISSFNTTQFMANETQKQLKKITDQITSVKNYDKMNDAEKALVAAKYLVNNTYYSAWATQNTEFSLYPNALYQTIDIARGAYCSENAALNVRFTECDGISRAYALILDWLGVKNLTMGESAHALNQVYIDGKWYTVDLSGHCGARAKEIMEKANSNINFSDYRCYDDSITIDLDDNNNFVYSDNCDSEIVKHIEIYDEFYNVINKPTQWYYCIMDKSQHANAWLTAKDFFDLFEKSEGKHISGSENYRFIYNADRSKHMIYSYGKEIDHDKVLEAVNSITNGEIFTKDDTGVVIFKYGHNKIIGNDYYLQNNMNLAAGGFNDDTQKFFDGEAKSVYFTWIEIGSVKYYINGSGKLVFTKGSEEVTAKVFEKDRKYIVTDFDGNLLDGEYTCNGHTWKIRSGIVTSTDAFIFNDGYYGINGVNFKFDKNGDILLYKNNEAVENVRIEQVIGSNDIYGKDGNGEPLDGIYTCDNFTWRFENGKLTRKCAVEFKDNYFKINDVYFKFDENGKIILNYQNAPETRVEDIVIEEDVVTKELYGSFKNGSPLVGTFVIDDKDYNKLYTWEFDGNGKFIVTNCE</sequence>
<protein>
    <submittedName>
        <fullName evidence="3">Leucine rich repeat-containing protein</fullName>
    </submittedName>
</protein>
<feature type="signal peptide" evidence="1">
    <location>
        <begin position="1"/>
        <end position="23"/>
    </location>
</feature>
<evidence type="ECO:0000313" key="4">
    <source>
        <dbReference type="Proteomes" id="UP000183190"/>
    </source>
</evidence>
<accession>A0A1H6KFZ6</accession>
<dbReference type="InterPro" id="IPR002048">
    <property type="entry name" value="EF_hand_dom"/>
</dbReference>
<dbReference type="GO" id="GO:0005509">
    <property type="term" value="F:calcium ion binding"/>
    <property type="evidence" value="ECO:0007669"/>
    <property type="project" value="InterPro"/>
</dbReference>
<dbReference type="OrthoDB" id="1829114at2"/>
<dbReference type="AlphaFoldDB" id="A0A1H6KFZ6"/>
<dbReference type="Proteomes" id="UP000183190">
    <property type="component" value="Unassembled WGS sequence"/>
</dbReference>
<organism evidence="3 4">
    <name type="scientific">Ruminococcus flavefaciens</name>
    <dbReference type="NCBI Taxonomy" id="1265"/>
    <lineage>
        <taxon>Bacteria</taxon>
        <taxon>Bacillati</taxon>
        <taxon>Bacillota</taxon>
        <taxon>Clostridia</taxon>
        <taxon>Eubacteriales</taxon>
        <taxon>Oscillospiraceae</taxon>
        <taxon>Ruminococcus</taxon>
    </lineage>
</organism>
<evidence type="ECO:0000313" key="3">
    <source>
        <dbReference type="EMBL" id="SEH72191.1"/>
    </source>
</evidence>
<gene>
    <name evidence="3" type="ORF">SAMN02910265_02316</name>
</gene>
<proteinExistence type="predicted"/>
<feature type="domain" description="EF-hand" evidence="2">
    <location>
        <begin position="135"/>
        <end position="164"/>
    </location>
</feature>
<dbReference type="Pfam" id="PF13306">
    <property type="entry name" value="LRR_5"/>
    <property type="match status" value="2"/>
</dbReference>
<dbReference type="Gene3D" id="3.80.10.10">
    <property type="entry name" value="Ribonuclease Inhibitor"/>
    <property type="match status" value="1"/>
</dbReference>
<feature type="chain" id="PRO_5010336523" evidence="1">
    <location>
        <begin position="24"/>
        <end position="995"/>
    </location>
</feature>
<dbReference type="SUPFAM" id="SSF47473">
    <property type="entry name" value="EF-hand"/>
    <property type="match status" value="1"/>
</dbReference>
<evidence type="ECO:0000259" key="2">
    <source>
        <dbReference type="PROSITE" id="PS50222"/>
    </source>
</evidence>
<evidence type="ECO:0000256" key="1">
    <source>
        <dbReference type="SAM" id="SignalP"/>
    </source>
</evidence>